<reference evidence="2 3" key="1">
    <citation type="submission" date="2022-09" db="EMBL/GenBank/DDBJ databases">
        <title>Complete genome sequence of Janibacter terrae strain COS04-44, PCL-degrading bacteria isolated from oil spilled coast.</title>
        <authorList>
            <person name="Park H."/>
            <person name="Kim J.Y."/>
            <person name="An S.H."/>
            <person name="Lee C.M."/>
            <person name="Weon H.-Y."/>
        </authorList>
    </citation>
    <scope>NUCLEOTIDE SEQUENCE [LARGE SCALE GENOMIC DNA]</scope>
    <source>
        <strain evidence="2 3">COS04-44</strain>
    </source>
</reference>
<dbReference type="EMBL" id="CP104874">
    <property type="protein sequence ID" value="WWF06597.1"/>
    <property type="molecule type" value="Genomic_DNA"/>
</dbReference>
<sequence length="93" mass="10277">MAMDHAMDVERIRDIAAKLKTEAGKVNEIISNGTTQAGTLAENWLGHDSDQFGQDWQDAARQLQNAQQSLEEYSQKANNNADRQDDKSKSVGA</sequence>
<evidence type="ECO:0000256" key="1">
    <source>
        <dbReference type="SAM" id="MobiDB-lite"/>
    </source>
</evidence>
<feature type="compositionally biased region" description="Polar residues" evidence="1">
    <location>
        <begin position="62"/>
        <end position="81"/>
    </location>
</feature>
<evidence type="ECO:0000313" key="3">
    <source>
        <dbReference type="Proteomes" id="UP001381003"/>
    </source>
</evidence>
<organism evidence="2 3">
    <name type="scientific">Janibacter terrae</name>
    <dbReference type="NCBI Taxonomy" id="103817"/>
    <lineage>
        <taxon>Bacteria</taxon>
        <taxon>Bacillati</taxon>
        <taxon>Actinomycetota</taxon>
        <taxon>Actinomycetes</taxon>
        <taxon>Micrococcales</taxon>
        <taxon>Intrasporangiaceae</taxon>
        <taxon>Janibacter</taxon>
    </lineage>
</organism>
<dbReference type="SUPFAM" id="SSF140453">
    <property type="entry name" value="EsxAB dimer-like"/>
    <property type="match status" value="1"/>
</dbReference>
<proteinExistence type="predicted"/>
<feature type="region of interest" description="Disordered" evidence="1">
    <location>
        <begin position="46"/>
        <end position="93"/>
    </location>
</feature>
<dbReference type="InterPro" id="IPR010310">
    <property type="entry name" value="T7SS_ESAT-6-like"/>
</dbReference>
<keyword evidence="3" id="KW-1185">Reference proteome</keyword>
<gene>
    <name evidence="2" type="ORF">N5P18_06930</name>
</gene>
<protein>
    <submittedName>
        <fullName evidence="2">WXG100 family type VII secretion target</fullName>
    </submittedName>
</protein>
<dbReference type="Pfam" id="PF06013">
    <property type="entry name" value="WXG100"/>
    <property type="match status" value="1"/>
</dbReference>
<accession>A0ABZ2FGY4</accession>
<feature type="compositionally biased region" description="Basic and acidic residues" evidence="1">
    <location>
        <begin position="82"/>
        <end position="93"/>
    </location>
</feature>
<dbReference type="Proteomes" id="UP001381003">
    <property type="component" value="Chromosome"/>
</dbReference>
<evidence type="ECO:0000313" key="2">
    <source>
        <dbReference type="EMBL" id="WWF06597.1"/>
    </source>
</evidence>
<name>A0ABZ2FGY4_9MICO</name>
<dbReference type="Gene3D" id="1.10.287.1060">
    <property type="entry name" value="ESAT-6-like"/>
    <property type="match status" value="1"/>
</dbReference>
<dbReference type="RefSeq" id="WP_068327729.1">
    <property type="nucleotide sequence ID" value="NZ_CP104874.1"/>
</dbReference>
<dbReference type="InterPro" id="IPR036689">
    <property type="entry name" value="ESAT-6-like_sf"/>
</dbReference>